<feature type="domain" description="SRCR" evidence="5">
    <location>
        <begin position="780"/>
        <end position="822"/>
    </location>
</feature>
<dbReference type="GO" id="GO:0016020">
    <property type="term" value="C:membrane"/>
    <property type="evidence" value="ECO:0007669"/>
    <property type="project" value="InterPro"/>
</dbReference>
<dbReference type="InterPro" id="IPR001190">
    <property type="entry name" value="SRCR"/>
</dbReference>
<feature type="domain" description="SRCR" evidence="5">
    <location>
        <begin position="562"/>
        <end position="660"/>
    </location>
</feature>
<organism evidence="6 7">
    <name type="scientific">Mytilus galloprovincialis</name>
    <name type="common">Mediterranean mussel</name>
    <dbReference type="NCBI Taxonomy" id="29158"/>
    <lineage>
        <taxon>Eukaryota</taxon>
        <taxon>Metazoa</taxon>
        <taxon>Spiralia</taxon>
        <taxon>Lophotrochozoa</taxon>
        <taxon>Mollusca</taxon>
        <taxon>Bivalvia</taxon>
        <taxon>Autobranchia</taxon>
        <taxon>Pteriomorphia</taxon>
        <taxon>Mytilida</taxon>
        <taxon>Mytiloidea</taxon>
        <taxon>Mytilidae</taxon>
        <taxon>Mytilinae</taxon>
        <taxon>Mytilus</taxon>
    </lineage>
</organism>
<evidence type="ECO:0000313" key="6">
    <source>
        <dbReference type="EMBL" id="VDI23189.1"/>
    </source>
</evidence>
<dbReference type="Pfam" id="PF00530">
    <property type="entry name" value="SRCR"/>
    <property type="match status" value="9"/>
</dbReference>
<dbReference type="EMBL" id="UYJE01003887">
    <property type="protein sequence ID" value="VDI23189.1"/>
    <property type="molecule type" value="Genomic_DNA"/>
</dbReference>
<dbReference type="OrthoDB" id="6134828at2759"/>
<dbReference type="SUPFAM" id="SSF56487">
    <property type="entry name" value="SRCR-like"/>
    <property type="match status" value="9"/>
</dbReference>
<feature type="disulfide bond" evidence="4">
    <location>
        <begin position="412"/>
        <end position="422"/>
    </location>
</feature>
<dbReference type="FunFam" id="3.10.250.10:FF:000001">
    <property type="entry name" value="Lysyl oxidase 4 isoform X1"/>
    <property type="match status" value="6"/>
</dbReference>
<keyword evidence="3 4" id="KW-1015">Disulfide bond</keyword>
<feature type="disulfide bond" evidence="4">
    <location>
        <begin position="521"/>
        <end position="531"/>
    </location>
</feature>
<feature type="domain" description="SRCR" evidence="5">
    <location>
        <begin position="235"/>
        <end position="333"/>
    </location>
</feature>
<sequence length="846" mass="93299">SGKMHPASLVTDGKGAIWLNEVHCSGSESKLLNCAYNDDSTNCRHNEDVGIHCFLSCSTEDQGIMHPPRITHNGNGVIWLNDVTCSGSEGRLLNCSFEINIEHCSHHDDVGVHCFLSCSPENEGSLRIMSGFAVNQGRLDINYKGEWGTVCGRDFENVDAEVACKQLGYCSGIMRLPRITSNGNGVIWLNEVQCSGSESKLLNCSFNNNIEHCSHHDDVGVHCFLSCSPENEGSLRIMSGFAVNHGRLEINYKGEWGTVCGRDFENVDAEVACRQLGHCSGIMDPPIHTTNGNGVIWLTDVKCSGSESRLLNCSFNNNIEHCSHHDDVGVHCFLSCSAEDEGGLRIIPGFADNQGRLEINYRDEWGTVCNKNFENVDAEVACKQLGYCSGIMHPAHLISNGDGVIWFNDVKCSGSESKLQNCSFNNNIQQCNHHDDVGVHCFLSCSAEDEGDLRIISGFAVNQGRLEVKYKGEWGTVCANDFENIDAEVACRQLGYCSGIMHPPGIISNGNNAIWLKDVMCSGSEGKLLNCTYKIDTSQCSHHDDVGIHCFLSCSAKDEGELRISAGFAGNQGRLEINYKGEWGTVCDSNFEDADAEVACRQLGYCSGIMHPAGIIRNGNGAIWLNDVQCTGSERVLLNCTYNNDLSLCSHNKDVGVHCFLSCSTEDGDELRIADGYALNQGRLEINYRGEWGTVCYKNFGDVDAEVACRQLGYCSGIMQPYDLIRNGRNAIWLTEVKCSGSESKLLNCEYNTDTLQCNHHHDVGVHCFLSCSANDQDSLRITDGFAENQGRLEVRYKGEWGTVCDRYFDNVDAEVACKQLGYFCVLRLNQIPYPKFNYIPIKTFQ</sequence>
<protein>
    <recommendedName>
        <fullName evidence="5">SRCR domain-containing protein</fullName>
    </recommendedName>
</protein>
<feature type="domain" description="SRCR" evidence="5">
    <location>
        <begin position="126"/>
        <end position="224"/>
    </location>
</feature>
<feature type="disulfide bond" evidence="4">
    <location>
        <begin position="24"/>
        <end position="34"/>
    </location>
</feature>
<evidence type="ECO:0000256" key="1">
    <source>
        <dbReference type="ARBA" id="ARBA00022729"/>
    </source>
</evidence>
<evidence type="ECO:0000313" key="7">
    <source>
        <dbReference type="Proteomes" id="UP000596742"/>
    </source>
</evidence>
<evidence type="ECO:0000256" key="3">
    <source>
        <dbReference type="ARBA" id="ARBA00023157"/>
    </source>
</evidence>
<feature type="domain" description="SRCR" evidence="5">
    <location>
        <begin position="74"/>
        <end position="115"/>
    </location>
</feature>
<dbReference type="PRINTS" id="PR00258">
    <property type="entry name" value="SPERACTRCPTR"/>
</dbReference>
<feature type="disulfide bond" evidence="4">
    <location>
        <begin position="739"/>
        <end position="749"/>
    </location>
</feature>
<proteinExistence type="predicted"/>
<keyword evidence="7" id="KW-1185">Reference proteome</keyword>
<feature type="domain" description="SRCR" evidence="5">
    <location>
        <begin position="1"/>
        <end position="54"/>
    </location>
</feature>
<feature type="disulfide bond" evidence="4">
    <location>
        <begin position="630"/>
        <end position="640"/>
    </location>
</feature>
<feature type="disulfide bond" evidence="4">
    <location>
        <begin position="194"/>
        <end position="204"/>
    </location>
</feature>
<dbReference type="Gene3D" id="3.10.250.10">
    <property type="entry name" value="SRCR-like domain"/>
    <property type="match status" value="9"/>
</dbReference>
<dbReference type="Proteomes" id="UP000596742">
    <property type="component" value="Unassembled WGS sequence"/>
</dbReference>
<feature type="domain" description="SRCR" evidence="5">
    <location>
        <begin position="671"/>
        <end position="769"/>
    </location>
</feature>
<evidence type="ECO:0000256" key="4">
    <source>
        <dbReference type="PROSITE-ProRule" id="PRU00196"/>
    </source>
</evidence>
<dbReference type="InterPro" id="IPR036772">
    <property type="entry name" value="SRCR-like_dom_sf"/>
</dbReference>
<dbReference type="PANTHER" id="PTHR19331">
    <property type="entry name" value="SCAVENGER RECEPTOR DOMAIN-CONTAINING"/>
    <property type="match status" value="1"/>
</dbReference>
<feature type="disulfide bond" evidence="4">
    <location>
        <begin position="85"/>
        <end position="95"/>
    </location>
</feature>
<name>A0A8B6DQQ8_MYTGA</name>
<feature type="domain" description="SRCR" evidence="5">
    <location>
        <begin position="344"/>
        <end position="442"/>
    </location>
</feature>
<evidence type="ECO:0000256" key="2">
    <source>
        <dbReference type="ARBA" id="ARBA00022737"/>
    </source>
</evidence>
<dbReference type="AlphaFoldDB" id="A0A8B6DQQ8"/>
<dbReference type="PROSITE" id="PS50287">
    <property type="entry name" value="SRCR_2"/>
    <property type="match status" value="9"/>
</dbReference>
<keyword evidence="1" id="KW-0732">Signal</keyword>
<dbReference type="PANTHER" id="PTHR19331:SF487">
    <property type="entry name" value="SOLUBLE SCAVENGER RECEPTOR CYSTEINE-RICH DOMAIN-CONTAINING PROTEIN SSC5D"/>
    <property type="match status" value="1"/>
</dbReference>
<comment type="caution">
    <text evidence="6">The sequence shown here is derived from an EMBL/GenBank/DDBJ whole genome shotgun (WGS) entry which is preliminary data.</text>
</comment>
<reference evidence="6" key="1">
    <citation type="submission" date="2018-11" db="EMBL/GenBank/DDBJ databases">
        <authorList>
            <person name="Alioto T."/>
            <person name="Alioto T."/>
        </authorList>
    </citation>
    <scope>NUCLEOTIDE SEQUENCE</scope>
</reference>
<dbReference type="SMART" id="SM00202">
    <property type="entry name" value="SR"/>
    <property type="match status" value="7"/>
</dbReference>
<accession>A0A8B6DQQ8</accession>
<keyword evidence="2" id="KW-0677">Repeat</keyword>
<feature type="domain" description="SRCR" evidence="5">
    <location>
        <begin position="453"/>
        <end position="551"/>
    </location>
</feature>
<dbReference type="PROSITE" id="PS00420">
    <property type="entry name" value="SRCR_1"/>
    <property type="match status" value="6"/>
</dbReference>
<comment type="caution">
    <text evidence="4">Lacks conserved residue(s) required for the propagation of feature annotation.</text>
</comment>
<gene>
    <name evidence="6" type="ORF">MGAL_10B017732</name>
</gene>
<evidence type="ECO:0000259" key="5">
    <source>
        <dbReference type="PROSITE" id="PS50287"/>
    </source>
</evidence>
<feature type="disulfide bond" evidence="4">
    <location>
        <begin position="303"/>
        <end position="313"/>
    </location>
</feature>
<feature type="non-terminal residue" evidence="6">
    <location>
        <position position="1"/>
    </location>
</feature>